<dbReference type="PANTHER" id="PTHR31232:SF43">
    <property type="entry name" value="S-PROTEIN HOMOLOG 29-RELATED"/>
    <property type="match status" value="1"/>
</dbReference>
<gene>
    <name evidence="7" type="ORF">LLUT_LOCUS18218</name>
</gene>
<evidence type="ECO:0000256" key="6">
    <source>
        <dbReference type="RuleBase" id="RU367044"/>
    </source>
</evidence>
<evidence type="ECO:0000256" key="1">
    <source>
        <dbReference type="ARBA" id="ARBA00004613"/>
    </source>
</evidence>
<evidence type="ECO:0000313" key="8">
    <source>
        <dbReference type="Proteomes" id="UP001497480"/>
    </source>
</evidence>
<protein>
    <recommendedName>
        <fullName evidence="6">S-protein homolog</fullName>
    </recommendedName>
</protein>
<comment type="similarity">
    <text evidence="2 6">Belongs to the plant self-incompatibility (S1) protein family.</text>
</comment>
<feature type="chain" id="PRO_5043093535" description="S-protein homolog" evidence="6">
    <location>
        <begin position="31"/>
        <end position="171"/>
    </location>
</feature>
<keyword evidence="4 6" id="KW-0964">Secreted</keyword>
<dbReference type="GO" id="GO:0005576">
    <property type="term" value="C:extracellular region"/>
    <property type="evidence" value="ECO:0007669"/>
    <property type="project" value="UniProtKB-SubCell"/>
</dbReference>
<dbReference type="AlphaFoldDB" id="A0AAV1X6B6"/>
<reference evidence="7 8" key="1">
    <citation type="submission" date="2024-03" db="EMBL/GenBank/DDBJ databases">
        <authorList>
            <person name="Martinez-Hernandez J."/>
        </authorList>
    </citation>
    <scope>NUCLEOTIDE SEQUENCE [LARGE SCALE GENOMIC DNA]</scope>
</reference>
<proteinExistence type="inferred from homology"/>
<dbReference type="Pfam" id="PF05938">
    <property type="entry name" value="Self-incomp_S1"/>
    <property type="match status" value="1"/>
</dbReference>
<evidence type="ECO:0000256" key="5">
    <source>
        <dbReference type="ARBA" id="ARBA00022729"/>
    </source>
</evidence>
<dbReference type="PANTHER" id="PTHR31232">
    <property type="match status" value="1"/>
</dbReference>
<evidence type="ECO:0000256" key="3">
    <source>
        <dbReference type="ARBA" id="ARBA00022471"/>
    </source>
</evidence>
<dbReference type="Proteomes" id="UP001497480">
    <property type="component" value="Unassembled WGS sequence"/>
</dbReference>
<keyword evidence="5 6" id="KW-0732">Signal</keyword>
<comment type="subcellular location">
    <subcellularLocation>
        <location evidence="1 6">Secreted</location>
    </subcellularLocation>
</comment>
<dbReference type="InterPro" id="IPR010264">
    <property type="entry name" value="Self-incomp_S1"/>
</dbReference>
<name>A0AAV1X6B6_LUPLU</name>
<organism evidence="7 8">
    <name type="scientific">Lupinus luteus</name>
    <name type="common">European yellow lupine</name>
    <dbReference type="NCBI Taxonomy" id="3873"/>
    <lineage>
        <taxon>Eukaryota</taxon>
        <taxon>Viridiplantae</taxon>
        <taxon>Streptophyta</taxon>
        <taxon>Embryophyta</taxon>
        <taxon>Tracheophyta</taxon>
        <taxon>Spermatophyta</taxon>
        <taxon>Magnoliopsida</taxon>
        <taxon>eudicotyledons</taxon>
        <taxon>Gunneridae</taxon>
        <taxon>Pentapetalae</taxon>
        <taxon>rosids</taxon>
        <taxon>fabids</taxon>
        <taxon>Fabales</taxon>
        <taxon>Fabaceae</taxon>
        <taxon>Papilionoideae</taxon>
        <taxon>50 kb inversion clade</taxon>
        <taxon>genistoids sensu lato</taxon>
        <taxon>core genistoids</taxon>
        <taxon>Genisteae</taxon>
        <taxon>Lupinus</taxon>
    </lineage>
</organism>
<accession>A0AAV1X6B6</accession>
<evidence type="ECO:0000256" key="4">
    <source>
        <dbReference type="ARBA" id="ARBA00022525"/>
    </source>
</evidence>
<evidence type="ECO:0000256" key="2">
    <source>
        <dbReference type="ARBA" id="ARBA00005581"/>
    </source>
</evidence>
<evidence type="ECO:0000313" key="7">
    <source>
        <dbReference type="EMBL" id="CAL0317158.1"/>
    </source>
</evidence>
<keyword evidence="3 6" id="KW-0713">Self-incompatibility</keyword>
<feature type="signal peptide" evidence="6">
    <location>
        <begin position="1"/>
        <end position="30"/>
    </location>
</feature>
<keyword evidence="8" id="KW-1185">Reference proteome</keyword>
<dbReference type="EMBL" id="CAXHTB010000012">
    <property type="protein sequence ID" value="CAL0317158.1"/>
    <property type="molecule type" value="Genomic_DNA"/>
</dbReference>
<comment type="caution">
    <text evidence="7">The sequence shown here is derived from an EMBL/GenBank/DDBJ whole genome shotgun (WGS) entry which is preliminary data.</text>
</comment>
<dbReference type="GO" id="GO:0060320">
    <property type="term" value="P:rejection of self pollen"/>
    <property type="evidence" value="ECO:0007669"/>
    <property type="project" value="UniProtKB-KW"/>
</dbReference>
<sequence length="171" mass="20022">MPALVNKSTLSWFMLITIFVTFQMIDGMEAINIAPKVEIGMTNTLRDLQLRFHCKDRTRDNGFHTLASGETYYFGFKIDIFFESTQWFCLFTWKGESHHFDIYVQTRDDCTNCNWIIGQSGPCKLLDDDDKNEKCYPWNDKEQHEFQGRKRFLISNTTTQQEPPLSCSSTT</sequence>